<evidence type="ECO:0000313" key="10">
    <source>
        <dbReference type="EMBL" id="KAG5683807.1"/>
    </source>
</evidence>
<feature type="domain" description="Ig-like" evidence="9">
    <location>
        <begin position="167"/>
        <end position="259"/>
    </location>
</feature>
<dbReference type="Pfam" id="PF13927">
    <property type="entry name" value="Ig_3"/>
    <property type="match status" value="1"/>
</dbReference>
<dbReference type="SUPFAM" id="SSF48726">
    <property type="entry name" value="Immunoglobulin"/>
    <property type="match status" value="3"/>
</dbReference>
<evidence type="ECO:0000256" key="7">
    <source>
        <dbReference type="ARBA" id="ARBA00023180"/>
    </source>
</evidence>
<keyword evidence="11" id="KW-1185">Reference proteome</keyword>
<dbReference type="PANTHER" id="PTHR12231">
    <property type="entry name" value="CTX-RELATED TYPE I TRANSMEMBRANE PROTEIN"/>
    <property type="match status" value="1"/>
</dbReference>
<name>A0A9J6CPL0_POLVA</name>
<keyword evidence="5" id="KW-0472">Membrane</keyword>
<dbReference type="InterPro" id="IPR007110">
    <property type="entry name" value="Ig-like_dom"/>
</dbReference>
<dbReference type="InterPro" id="IPR003598">
    <property type="entry name" value="Ig_sub2"/>
</dbReference>
<dbReference type="GO" id="GO:0043005">
    <property type="term" value="C:neuron projection"/>
    <property type="evidence" value="ECO:0007669"/>
    <property type="project" value="TreeGrafter"/>
</dbReference>
<dbReference type="OrthoDB" id="10012075at2759"/>
<gene>
    <name evidence="10" type="ORF">PVAND_013071</name>
</gene>
<dbReference type="AlphaFoldDB" id="A0A9J6CPL0"/>
<keyword evidence="8" id="KW-0393">Immunoglobulin domain</keyword>
<dbReference type="InterPro" id="IPR036179">
    <property type="entry name" value="Ig-like_dom_sf"/>
</dbReference>
<keyword evidence="4" id="KW-0677">Repeat</keyword>
<organism evidence="10 11">
    <name type="scientific">Polypedilum vanderplanki</name>
    <name type="common">Sleeping chironomid midge</name>
    <dbReference type="NCBI Taxonomy" id="319348"/>
    <lineage>
        <taxon>Eukaryota</taxon>
        <taxon>Metazoa</taxon>
        <taxon>Ecdysozoa</taxon>
        <taxon>Arthropoda</taxon>
        <taxon>Hexapoda</taxon>
        <taxon>Insecta</taxon>
        <taxon>Pterygota</taxon>
        <taxon>Neoptera</taxon>
        <taxon>Endopterygota</taxon>
        <taxon>Diptera</taxon>
        <taxon>Nematocera</taxon>
        <taxon>Chironomoidea</taxon>
        <taxon>Chironomidae</taxon>
        <taxon>Chironominae</taxon>
        <taxon>Polypedilum</taxon>
        <taxon>Polypedilum</taxon>
    </lineage>
</organism>
<keyword evidence="6" id="KW-1015">Disulfide bond</keyword>
<keyword evidence="3" id="KW-0732">Signal</keyword>
<evidence type="ECO:0000256" key="1">
    <source>
        <dbReference type="ARBA" id="ARBA00004236"/>
    </source>
</evidence>
<dbReference type="Gene3D" id="2.60.40.10">
    <property type="entry name" value="Immunoglobulins"/>
    <property type="match status" value="3"/>
</dbReference>
<dbReference type="SMART" id="SM00408">
    <property type="entry name" value="IGc2"/>
    <property type="match status" value="2"/>
</dbReference>
<dbReference type="PROSITE" id="PS50835">
    <property type="entry name" value="IG_LIKE"/>
    <property type="match status" value="2"/>
</dbReference>
<keyword evidence="7" id="KW-0325">Glycoprotein</keyword>
<dbReference type="FunFam" id="2.60.40.10:FF:000328">
    <property type="entry name" value="CLUMA_CG000981, isoform A"/>
    <property type="match status" value="1"/>
</dbReference>
<evidence type="ECO:0000256" key="2">
    <source>
        <dbReference type="ARBA" id="ARBA00022475"/>
    </source>
</evidence>
<evidence type="ECO:0000259" key="9">
    <source>
        <dbReference type="PROSITE" id="PS50835"/>
    </source>
</evidence>
<dbReference type="SMART" id="SM00409">
    <property type="entry name" value="IG"/>
    <property type="match status" value="3"/>
</dbReference>
<dbReference type="InterPro" id="IPR003599">
    <property type="entry name" value="Ig_sub"/>
</dbReference>
<sequence>MNDKAILAIHEHVITNNGRLSVTHNDFNTWTLLIKNVKMEDRGSYMCQVNTDPMKMQTAYLEVVIPPDIVYEETSGDMMVPEGGGAKLVCKARGYPKPKITWKREDGREIIARNGPHGKTKSLNVEGEMLSLTKITRSEMGAYLCIASNGVPPSVSKRMKVQVHFHPLIQVPNQLVGAPLNTDVTLICNVEASPKAINYWQRENGEMIITNDRFQMTETENSMYAVQMVLVIRKLQKSDMGGYKCISKNSIGDAEGTIRLYEMELQKKKQNRYNNYDEITGINDEDNEAIRSDDQNDESIFGSNGPLYKGPLINNSQASLSSHFILISLFSVVLSNLLSIAL</sequence>
<evidence type="ECO:0000313" key="11">
    <source>
        <dbReference type="Proteomes" id="UP001107558"/>
    </source>
</evidence>
<protein>
    <recommendedName>
        <fullName evidence="9">Ig-like domain-containing protein</fullName>
    </recommendedName>
</protein>
<evidence type="ECO:0000256" key="4">
    <source>
        <dbReference type="ARBA" id="ARBA00022737"/>
    </source>
</evidence>
<comment type="subcellular location">
    <subcellularLocation>
        <location evidence="1">Cell membrane</location>
    </subcellularLocation>
</comment>
<dbReference type="InterPro" id="IPR013098">
    <property type="entry name" value="Ig_I-set"/>
</dbReference>
<evidence type="ECO:0000256" key="5">
    <source>
        <dbReference type="ARBA" id="ARBA00023136"/>
    </source>
</evidence>
<dbReference type="Proteomes" id="UP001107558">
    <property type="component" value="Chromosome 1"/>
</dbReference>
<dbReference type="Pfam" id="PF07679">
    <property type="entry name" value="I-set"/>
    <property type="match status" value="1"/>
</dbReference>
<evidence type="ECO:0000256" key="8">
    <source>
        <dbReference type="ARBA" id="ARBA00023319"/>
    </source>
</evidence>
<keyword evidence="2" id="KW-1003">Cell membrane</keyword>
<feature type="domain" description="Ig-like" evidence="9">
    <location>
        <begin position="67"/>
        <end position="156"/>
    </location>
</feature>
<proteinExistence type="predicted"/>
<dbReference type="InterPro" id="IPR051170">
    <property type="entry name" value="Neural/epithelial_adhesion"/>
</dbReference>
<accession>A0A9J6CPL0</accession>
<comment type="caution">
    <text evidence="10">The sequence shown here is derived from an EMBL/GenBank/DDBJ whole genome shotgun (WGS) entry which is preliminary data.</text>
</comment>
<dbReference type="EMBL" id="JADBJN010000001">
    <property type="protein sequence ID" value="KAG5683807.1"/>
    <property type="molecule type" value="Genomic_DNA"/>
</dbReference>
<dbReference type="InterPro" id="IPR013783">
    <property type="entry name" value="Ig-like_fold"/>
</dbReference>
<reference evidence="10" key="1">
    <citation type="submission" date="2021-03" db="EMBL/GenBank/DDBJ databases">
        <title>Chromosome level genome of the anhydrobiotic midge Polypedilum vanderplanki.</title>
        <authorList>
            <person name="Yoshida Y."/>
            <person name="Kikawada T."/>
            <person name="Gusev O."/>
        </authorList>
    </citation>
    <scope>NUCLEOTIDE SEQUENCE</scope>
    <source>
        <strain evidence="10">NIAS01</strain>
        <tissue evidence="10">Whole body or cell culture</tissue>
    </source>
</reference>
<dbReference type="FunFam" id="2.60.40.10:FF:000376">
    <property type="entry name" value="CLUMA_CG000981, isoform A"/>
    <property type="match status" value="1"/>
</dbReference>
<dbReference type="GO" id="GO:0005886">
    <property type="term" value="C:plasma membrane"/>
    <property type="evidence" value="ECO:0007669"/>
    <property type="project" value="UniProtKB-SubCell"/>
</dbReference>
<evidence type="ECO:0000256" key="6">
    <source>
        <dbReference type="ARBA" id="ARBA00023157"/>
    </source>
</evidence>
<evidence type="ECO:0000256" key="3">
    <source>
        <dbReference type="ARBA" id="ARBA00022729"/>
    </source>
</evidence>
<dbReference type="PANTHER" id="PTHR12231:SF87">
    <property type="entry name" value="DPR-INTERACTING PROTEIN BETA, ISOFORM C"/>
    <property type="match status" value="1"/>
</dbReference>